<protein>
    <recommendedName>
        <fullName evidence="4">AB hydrolase-1 domain-containing protein</fullName>
    </recommendedName>
</protein>
<dbReference type="GeneID" id="54564632"/>
<dbReference type="Gene3D" id="3.40.50.1820">
    <property type="entry name" value="alpha/beta hydrolase"/>
    <property type="match status" value="2"/>
</dbReference>
<keyword evidence="3" id="KW-1185">Reference proteome</keyword>
<evidence type="ECO:0008006" key="4">
    <source>
        <dbReference type="Google" id="ProtNLM"/>
    </source>
</evidence>
<evidence type="ECO:0000256" key="1">
    <source>
        <dbReference type="SAM" id="MobiDB-lite"/>
    </source>
</evidence>
<dbReference type="RefSeq" id="XP_033672981.1">
    <property type="nucleotide sequence ID" value="XM_033811360.1"/>
</dbReference>
<proteinExistence type="predicted"/>
<gene>
    <name evidence="2" type="ORF">M409DRAFT_49841</name>
</gene>
<dbReference type="AlphaFoldDB" id="A0A6A6D1P8"/>
<feature type="region of interest" description="Disordered" evidence="1">
    <location>
        <begin position="198"/>
        <end position="296"/>
    </location>
</feature>
<dbReference type="OrthoDB" id="10260961at2759"/>
<feature type="compositionally biased region" description="Basic and acidic residues" evidence="1">
    <location>
        <begin position="249"/>
        <end position="260"/>
    </location>
</feature>
<name>A0A6A6D1P8_ZASCE</name>
<feature type="compositionally biased region" description="Basic and acidic residues" evidence="1">
    <location>
        <begin position="273"/>
        <end position="286"/>
    </location>
</feature>
<evidence type="ECO:0000313" key="2">
    <source>
        <dbReference type="EMBL" id="KAF2172092.1"/>
    </source>
</evidence>
<reference evidence="2" key="1">
    <citation type="journal article" date="2020" name="Stud. Mycol.">
        <title>101 Dothideomycetes genomes: a test case for predicting lifestyles and emergence of pathogens.</title>
        <authorList>
            <person name="Haridas S."/>
            <person name="Albert R."/>
            <person name="Binder M."/>
            <person name="Bloem J."/>
            <person name="Labutti K."/>
            <person name="Salamov A."/>
            <person name="Andreopoulos B."/>
            <person name="Baker S."/>
            <person name="Barry K."/>
            <person name="Bills G."/>
            <person name="Bluhm B."/>
            <person name="Cannon C."/>
            <person name="Castanera R."/>
            <person name="Culley D."/>
            <person name="Daum C."/>
            <person name="Ezra D."/>
            <person name="Gonzalez J."/>
            <person name="Henrissat B."/>
            <person name="Kuo A."/>
            <person name="Liang C."/>
            <person name="Lipzen A."/>
            <person name="Lutzoni F."/>
            <person name="Magnuson J."/>
            <person name="Mondo S."/>
            <person name="Nolan M."/>
            <person name="Ohm R."/>
            <person name="Pangilinan J."/>
            <person name="Park H.-J."/>
            <person name="Ramirez L."/>
            <person name="Alfaro M."/>
            <person name="Sun H."/>
            <person name="Tritt A."/>
            <person name="Yoshinaga Y."/>
            <person name="Zwiers L.-H."/>
            <person name="Turgeon B."/>
            <person name="Goodwin S."/>
            <person name="Spatafora J."/>
            <person name="Crous P."/>
            <person name="Grigoriev I."/>
        </authorList>
    </citation>
    <scope>NUCLEOTIDE SEQUENCE</scope>
    <source>
        <strain evidence="2">ATCC 36951</strain>
    </source>
</reference>
<dbReference type="PANTHER" id="PTHR42103:SF2">
    <property type="entry name" value="AB HYDROLASE-1 DOMAIN-CONTAINING PROTEIN"/>
    <property type="match status" value="1"/>
</dbReference>
<sequence length="410" mass="45637">MPGYGVHIPSVHDGLVLTCRLHYSSRLEDFANTEWAKQRGYRGAIVAHPYAPLGGSQEDLVVTETTKTLVEAGYVVMTFNFRGAGDSQGRASWTGKGEMDDYTSVFGFLLHYLDTLTVPEDPDALSPVISARDSRFDESEPFAPQTRRKHPVHVLLCGYSFGGLIMARLPHVSKMIERFASAPDDSFEAKIRQQAQQLAESDQKVLDSKTIPHGYKMHSGAFESPKRHRERDAKVAVGSSDTNPSGPRKSGDSRRSEEIVRNIISHVPHGRKHSGDRPRAKSEVKRPTTASSTNQSGPKVRAAYLMISPVLFPLTTFLIPPGLLFGKYHYDHEALGLLSLTCPMYVVYGSNDNFTSSRRLDEWVEKLKHNNHQVTSEKIAGAGHFWNGKHNDTLQKRIQAWLKDGLMVAS</sequence>
<dbReference type="InterPro" id="IPR029058">
    <property type="entry name" value="AB_hydrolase_fold"/>
</dbReference>
<evidence type="ECO:0000313" key="3">
    <source>
        <dbReference type="Proteomes" id="UP000799537"/>
    </source>
</evidence>
<dbReference type="PANTHER" id="PTHR42103">
    <property type="entry name" value="ALPHA/BETA-HYDROLASES SUPERFAMILY PROTEIN"/>
    <property type="match status" value="1"/>
</dbReference>
<dbReference type="Proteomes" id="UP000799537">
    <property type="component" value="Unassembled WGS sequence"/>
</dbReference>
<accession>A0A6A6D1P8</accession>
<organism evidence="2 3">
    <name type="scientific">Zasmidium cellare ATCC 36951</name>
    <dbReference type="NCBI Taxonomy" id="1080233"/>
    <lineage>
        <taxon>Eukaryota</taxon>
        <taxon>Fungi</taxon>
        <taxon>Dikarya</taxon>
        <taxon>Ascomycota</taxon>
        <taxon>Pezizomycotina</taxon>
        <taxon>Dothideomycetes</taxon>
        <taxon>Dothideomycetidae</taxon>
        <taxon>Mycosphaerellales</taxon>
        <taxon>Mycosphaerellaceae</taxon>
        <taxon>Zasmidium</taxon>
    </lineage>
</organism>
<dbReference type="EMBL" id="ML993581">
    <property type="protein sequence ID" value="KAF2172092.1"/>
    <property type="molecule type" value="Genomic_DNA"/>
</dbReference>
<dbReference type="SUPFAM" id="SSF53474">
    <property type="entry name" value="alpha/beta-Hydrolases"/>
    <property type="match status" value="1"/>
</dbReference>